<evidence type="ECO:0000256" key="2">
    <source>
        <dbReference type="ARBA" id="ARBA00012761"/>
    </source>
</evidence>
<dbReference type="InterPro" id="IPR017853">
    <property type="entry name" value="GH"/>
</dbReference>
<dbReference type="Pfam" id="PF02836">
    <property type="entry name" value="Glyco_hydro_2_C"/>
    <property type="match status" value="1"/>
</dbReference>
<dbReference type="SUPFAM" id="SSF49785">
    <property type="entry name" value="Galactose-binding domain-like"/>
    <property type="match status" value="1"/>
</dbReference>
<dbReference type="PRINTS" id="PR00132">
    <property type="entry name" value="GLHYDRLASE2"/>
</dbReference>
<dbReference type="GO" id="GO:0016787">
    <property type="term" value="F:hydrolase activity"/>
    <property type="evidence" value="ECO:0007669"/>
    <property type="project" value="UniProtKB-KW"/>
</dbReference>
<feature type="domain" description="Glycosyl hydrolases family 2 sugar binding" evidence="8">
    <location>
        <begin position="43"/>
        <end position="220"/>
    </location>
</feature>
<keyword evidence="4 9" id="KW-0378">Hydrolase</keyword>
<dbReference type="Proteomes" id="UP001597344">
    <property type="component" value="Unassembled WGS sequence"/>
</dbReference>
<evidence type="ECO:0000259" key="7">
    <source>
        <dbReference type="Pfam" id="PF02836"/>
    </source>
</evidence>
<dbReference type="Gene3D" id="2.60.120.260">
    <property type="entry name" value="Galactose-binding domain-like"/>
    <property type="match status" value="1"/>
</dbReference>
<dbReference type="RefSeq" id="WP_378320593.1">
    <property type="nucleotide sequence ID" value="NZ_JBHUHY010000013.1"/>
</dbReference>
<dbReference type="PROSITE" id="PS00608">
    <property type="entry name" value="GLYCOSYL_HYDROL_F2_2"/>
    <property type="match status" value="1"/>
</dbReference>
<dbReference type="PANTHER" id="PTHR10066">
    <property type="entry name" value="BETA-GLUCURONIDASE"/>
    <property type="match status" value="1"/>
</dbReference>
<reference evidence="10" key="1">
    <citation type="journal article" date="2019" name="Int. J. Syst. Evol. Microbiol.">
        <title>The Global Catalogue of Microorganisms (GCM) 10K type strain sequencing project: providing services to taxonomists for standard genome sequencing and annotation.</title>
        <authorList>
            <consortium name="The Broad Institute Genomics Platform"/>
            <consortium name="The Broad Institute Genome Sequencing Center for Infectious Disease"/>
            <person name="Wu L."/>
            <person name="Ma J."/>
        </authorList>
    </citation>
    <scope>NUCLEOTIDE SEQUENCE [LARGE SCALE GENOMIC DNA]</scope>
    <source>
        <strain evidence="10">DT92</strain>
    </source>
</reference>
<evidence type="ECO:0000256" key="5">
    <source>
        <dbReference type="ARBA" id="ARBA00023295"/>
    </source>
</evidence>
<protein>
    <recommendedName>
        <fullName evidence="3">Beta-glucuronidase</fullName>
        <ecNumber evidence="2">3.2.1.31</ecNumber>
    </recommendedName>
</protein>
<accession>A0ABW5AZF4</accession>
<dbReference type="InterPro" id="IPR006104">
    <property type="entry name" value="Glyco_hydro_2_N"/>
</dbReference>
<dbReference type="SUPFAM" id="SSF51445">
    <property type="entry name" value="(Trans)glycosidases"/>
    <property type="match status" value="1"/>
</dbReference>
<sequence length="624" mass="72757">MKLLKTITIFFSFLLSVYNVSSQQENRYLPLLHNAYNRPATLLNGNWKFVIDPYETGYRNHRNWTPFDQAESTKESAKPYYTDKQMKNRWDRIEYNFELSDEIAVPGDWNSQKEKLQYYEGSLWYRTKFDNELQEDKRLILYFGAANYQTDVYLNGVKVGQHLGGYDPFNFDITQLLKSKDNSLVVRVDNRREKNRVPNLTTDWWNYGGITRSVKLIEVPKTYIQDYAIQLDKDTPDSVKGYLQLGGDLKTQKVTIEIPEVKIKIEGMTNSEGNYEFDFSAKKLKKWYPKRPKLYDVTITSGTDKITDQIGFRTIEAKGDDILLNGKSIFLRGISLHEENPLRKGRAHSIEDATMLFGWAKELNCNFVRLAHYPHNENMPRLADQLGLLLWEEIPVYWGIDYENPVAFNQAKSQLETLVHRDKNRASVIVWSVANETPEVESRLIFLKKLKDIALAIDDTRFISAALERDEKSTANTVKIPDPFAVDVDMLACNEYIGWYSGLPARCSEVTWDLPSDKPFFVSEFGGGALYNYHGDKLTRWTEDYQKYLYEEQIKMLKKIPTLRGMTPWILADFRSPRRNLPIIQDGWNRKGLISDGGFKKDAFHVLKAYYDEMEKKYTYKVDN</sequence>
<dbReference type="EMBL" id="JBHUHY010000013">
    <property type="protein sequence ID" value="MFD2187590.1"/>
    <property type="molecule type" value="Genomic_DNA"/>
</dbReference>
<dbReference type="InterPro" id="IPR008979">
    <property type="entry name" value="Galactose-bd-like_sf"/>
</dbReference>
<organism evidence="9 10">
    <name type="scientific">Aquimarina celericrescens</name>
    <dbReference type="NCBI Taxonomy" id="1964542"/>
    <lineage>
        <taxon>Bacteria</taxon>
        <taxon>Pseudomonadati</taxon>
        <taxon>Bacteroidota</taxon>
        <taxon>Flavobacteriia</taxon>
        <taxon>Flavobacteriales</taxon>
        <taxon>Flavobacteriaceae</taxon>
        <taxon>Aquimarina</taxon>
    </lineage>
</organism>
<dbReference type="InterPro" id="IPR023232">
    <property type="entry name" value="Glyco_hydro_2_AS"/>
</dbReference>
<dbReference type="EC" id="3.2.1.31" evidence="2"/>
<dbReference type="Pfam" id="PF02837">
    <property type="entry name" value="Glyco_hydro_2_N"/>
    <property type="match status" value="1"/>
</dbReference>
<dbReference type="Gene3D" id="3.20.20.80">
    <property type="entry name" value="Glycosidases"/>
    <property type="match status" value="1"/>
</dbReference>
<dbReference type="PANTHER" id="PTHR10066:SF67">
    <property type="entry name" value="BETA-GLUCURONIDASE"/>
    <property type="match status" value="1"/>
</dbReference>
<dbReference type="InterPro" id="IPR006103">
    <property type="entry name" value="Glyco_hydro_2_cat"/>
</dbReference>
<evidence type="ECO:0000313" key="9">
    <source>
        <dbReference type="EMBL" id="MFD2187590.1"/>
    </source>
</evidence>
<feature type="domain" description="Glycoside hydrolase family 2 immunoglobulin-like beta-sandwich" evidence="6">
    <location>
        <begin position="222"/>
        <end position="313"/>
    </location>
</feature>
<evidence type="ECO:0000256" key="4">
    <source>
        <dbReference type="ARBA" id="ARBA00022801"/>
    </source>
</evidence>
<keyword evidence="10" id="KW-1185">Reference proteome</keyword>
<evidence type="ECO:0000259" key="8">
    <source>
        <dbReference type="Pfam" id="PF02837"/>
    </source>
</evidence>
<name>A0ABW5AZF4_9FLAO</name>
<dbReference type="InterPro" id="IPR036156">
    <property type="entry name" value="Beta-gal/glucu_dom_sf"/>
</dbReference>
<evidence type="ECO:0000259" key="6">
    <source>
        <dbReference type="Pfam" id="PF00703"/>
    </source>
</evidence>
<dbReference type="SUPFAM" id="SSF49303">
    <property type="entry name" value="beta-Galactosidase/glucuronidase domain"/>
    <property type="match status" value="1"/>
</dbReference>
<dbReference type="InterPro" id="IPR006101">
    <property type="entry name" value="Glyco_hydro_2"/>
</dbReference>
<evidence type="ECO:0000313" key="10">
    <source>
        <dbReference type="Proteomes" id="UP001597344"/>
    </source>
</evidence>
<comment type="similarity">
    <text evidence="1">Belongs to the glycosyl hydrolase 2 family.</text>
</comment>
<feature type="domain" description="Glycoside hydrolase family 2 catalytic" evidence="7">
    <location>
        <begin position="316"/>
        <end position="613"/>
    </location>
</feature>
<dbReference type="Pfam" id="PF00703">
    <property type="entry name" value="Glyco_hydro_2"/>
    <property type="match status" value="1"/>
</dbReference>
<evidence type="ECO:0000256" key="3">
    <source>
        <dbReference type="ARBA" id="ARBA00016205"/>
    </source>
</evidence>
<proteinExistence type="inferred from homology"/>
<dbReference type="InterPro" id="IPR013783">
    <property type="entry name" value="Ig-like_fold"/>
</dbReference>
<comment type="caution">
    <text evidence="9">The sequence shown here is derived from an EMBL/GenBank/DDBJ whole genome shotgun (WGS) entry which is preliminary data.</text>
</comment>
<evidence type="ECO:0000256" key="1">
    <source>
        <dbReference type="ARBA" id="ARBA00007401"/>
    </source>
</evidence>
<dbReference type="Gene3D" id="2.60.40.10">
    <property type="entry name" value="Immunoglobulins"/>
    <property type="match status" value="1"/>
</dbReference>
<dbReference type="InterPro" id="IPR006102">
    <property type="entry name" value="Ig-like_GH2"/>
</dbReference>
<gene>
    <name evidence="9" type="ORF">ACFSJT_12385</name>
</gene>
<keyword evidence="5" id="KW-0326">Glycosidase</keyword>